<dbReference type="RefSeq" id="XP_025049164.1">
    <property type="nucleotide sequence ID" value="XM_025193379.1"/>
</dbReference>
<evidence type="ECO:0000259" key="6">
    <source>
        <dbReference type="Pfam" id="PF07859"/>
    </source>
</evidence>
<evidence type="ECO:0000256" key="3">
    <source>
        <dbReference type="ARBA" id="ARBA00023079"/>
    </source>
</evidence>
<dbReference type="SUPFAM" id="SSF53474">
    <property type="entry name" value="alpha/beta-Hydrolases"/>
    <property type="match status" value="1"/>
</dbReference>
<dbReference type="PANTHER" id="PTHR48081:SF33">
    <property type="entry name" value="KYNURENINE FORMAMIDASE"/>
    <property type="match status" value="1"/>
</dbReference>
<dbReference type="Gene3D" id="3.40.50.1820">
    <property type="entry name" value="alpha/beta hydrolase"/>
    <property type="match status" value="1"/>
</dbReference>
<reference evidence="8" key="1">
    <citation type="submission" date="2025-08" db="UniProtKB">
        <authorList>
            <consortium name="RefSeq"/>
        </authorList>
    </citation>
    <scope>IDENTIFICATION</scope>
</reference>
<dbReference type="AlphaFoldDB" id="A0A3Q0FPC1"/>
<feature type="transmembrane region" description="Helical" evidence="5">
    <location>
        <begin position="12"/>
        <end position="31"/>
    </location>
</feature>
<keyword evidence="4" id="KW-0539">Nucleus</keyword>
<evidence type="ECO:0000256" key="1">
    <source>
        <dbReference type="ARBA" id="ARBA00022490"/>
    </source>
</evidence>
<keyword evidence="2" id="KW-0378">Hydrolase</keyword>
<keyword evidence="3" id="KW-0823">Tryptophan catabolism</keyword>
<dbReference type="FunFam" id="3.40.50.1820:FF:000134">
    <property type="entry name" value="Kynurenine formamidase"/>
    <property type="match status" value="1"/>
</dbReference>
<dbReference type="GO" id="GO:0006569">
    <property type="term" value="P:L-tryptophan catabolic process"/>
    <property type="evidence" value="ECO:0007669"/>
    <property type="project" value="UniProtKB-KW"/>
</dbReference>
<keyword evidence="5" id="KW-1133">Transmembrane helix</keyword>
<evidence type="ECO:0000256" key="5">
    <source>
        <dbReference type="SAM" id="Phobius"/>
    </source>
</evidence>
<evidence type="ECO:0000256" key="2">
    <source>
        <dbReference type="ARBA" id="ARBA00022801"/>
    </source>
</evidence>
<dbReference type="GO" id="GO:0004061">
    <property type="term" value="F:arylformamidase activity"/>
    <property type="evidence" value="ECO:0007669"/>
    <property type="project" value="TreeGrafter"/>
</dbReference>
<dbReference type="GeneID" id="102382271"/>
<dbReference type="InterPro" id="IPR013094">
    <property type="entry name" value="AB_hydrolase_3"/>
</dbReference>
<dbReference type="STRING" id="38654.A0A3Q0FPC1"/>
<proteinExistence type="predicted"/>
<feature type="domain" description="Alpha/beta hydrolase fold-3" evidence="6">
    <location>
        <begin position="23"/>
        <end position="211"/>
    </location>
</feature>
<keyword evidence="7" id="KW-1185">Reference proteome</keyword>
<dbReference type="Pfam" id="PF07859">
    <property type="entry name" value="Abhydrolase_3"/>
    <property type="match status" value="1"/>
</dbReference>
<dbReference type="PANTHER" id="PTHR48081">
    <property type="entry name" value="AB HYDROLASE SUPERFAMILY PROTEIN C4A8.06C"/>
    <property type="match status" value="1"/>
</dbReference>
<dbReference type="KEGG" id="asn:102382271"/>
<dbReference type="InterPro" id="IPR050300">
    <property type="entry name" value="GDXG_lipolytic_enzyme"/>
</dbReference>
<feature type="non-terminal residue" evidence="8">
    <location>
        <position position="1"/>
    </location>
</feature>
<dbReference type="CTD" id="125061"/>
<evidence type="ECO:0000256" key="4">
    <source>
        <dbReference type="ARBA" id="ARBA00023242"/>
    </source>
</evidence>
<dbReference type="InterPro" id="IPR029058">
    <property type="entry name" value="AB_hydrolase_fold"/>
</dbReference>
<name>A0A3Q0FPC1_ALLSI</name>
<evidence type="ECO:0000313" key="8">
    <source>
        <dbReference type="RefSeq" id="XP_025049164.1"/>
    </source>
</evidence>
<dbReference type="InParanoid" id="A0A3Q0FPC1"/>
<keyword evidence="5" id="KW-0472">Membrane</keyword>
<dbReference type="Proteomes" id="UP000189705">
    <property type="component" value="Unplaced"/>
</dbReference>
<keyword evidence="5" id="KW-0812">Transmembrane</keyword>
<protein>
    <submittedName>
        <fullName evidence="8">Kynurenine formamidase</fullName>
    </submittedName>
</protein>
<accession>A0A3Q0FPC1</accession>
<gene>
    <name evidence="8" type="primary">AFMID</name>
</gene>
<evidence type="ECO:0000313" key="7">
    <source>
        <dbReference type="Proteomes" id="UP000189705"/>
    </source>
</evidence>
<keyword evidence="1" id="KW-0963">Cytoplasm</keyword>
<organism evidence="7 8">
    <name type="scientific">Alligator sinensis</name>
    <name type="common">Chinese alligator</name>
    <dbReference type="NCBI Taxonomy" id="38654"/>
    <lineage>
        <taxon>Eukaryota</taxon>
        <taxon>Metazoa</taxon>
        <taxon>Chordata</taxon>
        <taxon>Craniata</taxon>
        <taxon>Vertebrata</taxon>
        <taxon>Euteleostomi</taxon>
        <taxon>Archelosauria</taxon>
        <taxon>Archosauria</taxon>
        <taxon>Crocodylia</taxon>
        <taxon>Alligatoridae</taxon>
        <taxon>Alligatorinae</taxon>
        <taxon>Alligator</taxon>
    </lineage>
</organism>
<sequence>GRGRGRGRALGPPLPFLAAFPLVLYVHGGYWQFLSKEESGFAAPPLLSRGIALVAVGYDVAPRGNMDVMVAQVRRSVACIVRQYPTTSGVYLCGHSAGAHLAAMVLATDWQEYRVAPDIKGAFLVSGIYDLEPIVSTYVNDALRMTPEVAQRNSPLLHVAAATPATEACEVLVAVAQHDSPEFHRQSRQYFQALRSAGWKVSLLDVAHTDHFDVVEKLSQEGYILTQVILSAIARA</sequence>